<evidence type="ECO:0000313" key="5">
    <source>
        <dbReference type="EMBL" id="AIA31248.1"/>
    </source>
</evidence>
<dbReference type="KEGG" id="lfp:Y981_12395"/>
<dbReference type="PANTHER" id="PTHR30469">
    <property type="entry name" value="MULTIDRUG RESISTANCE PROTEIN MDTA"/>
    <property type="match status" value="1"/>
</dbReference>
<evidence type="ECO:0000256" key="1">
    <source>
        <dbReference type="ARBA" id="ARBA00009477"/>
    </source>
</evidence>
<feature type="domain" description="CusB-like beta-barrel" evidence="3">
    <location>
        <begin position="225"/>
        <end position="293"/>
    </location>
</feature>
<comment type="similarity">
    <text evidence="1">Belongs to the membrane fusion protein (MFP) (TC 8.A.1) family.</text>
</comment>
<feature type="domain" description="YknX-like C-terminal permuted SH3-like" evidence="4">
    <location>
        <begin position="303"/>
        <end position="357"/>
    </location>
</feature>
<dbReference type="Proteomes" id="UP000027059">
    <property type="component" value="Chromosome"/>
</dbReference>
<reference evidence="5 6" key="2">
    <citation type="journal article" date="2015" name="Biomed. Res. Int.">
        <title>Effects of Arsenite Resistance on the Growth and Functional Gene Expression of Leptospirillum ferriphilum and Acidithiobacillus thiooxidans in Pure Culture and Coculture.</title>
        <authorList>
            <person name="Jiang H."/>
            <person name="Liang Y."/>
            <person name="Yin H."/>
            <person name="Xiao Y."/>
            <person name="Guo X."/>
            <person name="Xu Y."/>
            <person name="Hu Q."/>
            <person name="Liu H."/>
            <person name="Liu X."/>
        </authorList>
    </citation>
    <scope>NUCLEOTIDE SEQUENCE [LARGE SCALE GENOMIC DNA]</scope>
    <source>
        <strain evidence="5 6">YSK</strain>
    </source>
</reference>
<dbReference type="Gene3D" id="2.40.50.100">
    <property type="match status" value="1"/>
</dbReference>
<dbReference type="HOGENOM" id="CLU_018816_1_2_0"/>
<protein>
    <submittedName>
        <fullName evidence="5">Membrane-fusion protein</fullName>
    </submittedName>
</protein>
<proteinExistence type="inferred from homology"/>
<dbReference type="GO" id="GO:0015562">
    <property type="term" value="F:efflux transmembrane transporter activity"/>
    <property type="evidence" value="ECO:0007669"/>
    <property type="project" value="TreeGrafter"/>
</dbReference>
<organism evidence="5 6">
    <name type="scientific">Leptospirillum ferriphilum YSK</name>
    <dbReference type="NCBI Taxonomy" id="1441628"/>
    <lineage>
        <taxon>Bacteria</taxon>
        <taxon>Pseudomonadati</taxon>
        <taxon>Nitrospirota</taxon>
        <taxon>Nitrospiria</taxon>
        <taxon>Nitrospirales</taxon>
        <taxon>Nitrospiraceae</taxon>
        <taxon>Leptospirillum</taxon>
    </lineage>
</organism>
<feature type="domain" description="Multidrug resistance protein MdtA-like barrel-sandwich hybrid" evidence="2">
    <location>
        <begin position="80"/>
        <end position="203"/>
    </location>
</feature>
<dbReference type="SUPFAM" id="SSF111369">
    <property type="entry name" value="HlyD-like secretion proteins"/>
    <property type="match status" value="1"/>
</dbReference>
<dbReference type="GO" id="GO:1990281">
    <property type="term" value="C:efflux pump complex"/>
    <property type="evidence" value="ECO:0007669"/>
    <property type="project" value="TreeGrafter"/>
</dbReference>
<dbReference type="InterPro" id="IPR058625">
    <property type="entry name" value="MdtA-like_BSH"/>
</dbReference>
<dbReference type="Pfam" id="PF25989">
    <property type="entry name" value="YknX_C"/>
    <property type="match status" value="1"/>
</dbReference>
<dbReference type="InterPro" id="IPR058637">
    <property type="entry name" value="YknX-like_C"/>
</dbReference>
<dbReference type="Pfam" id="PF25954">
    <property type="entry name" value="Beta-barrel_RND_2"/>
    <property type="match status" value="1"/>
</dbReference>
<sequence length="363" mass="42300">MKFNKREFRLSRKMLLILGVVATIFLVGVYFSRFRSTSAQANVTLQKKTLFNQKRFRLSYVKRRSLERWAVIPGIVHAFRKAKIYAHVPGYLKFLNVDKGDFVRRGQVLAYIYDPELYQSYQKSLAEAEIAKITFERKKKVWEGDHRVISLENVQKAEALFREKEAKAKYDHELVRYKTIVAPFDGIITHRYIDPWNLISEGTGTTGHALPLLKESYVDMMRLYVGVPENEVRYIRRGLRVWLEAQGLKGRKFDARVTRYDYALDHETRTMRTEIDILNPDKALMPRMYVWAHILLKTYKNTLSIPKKAVIEGRHGDFAFVIRDGKVQQVPIVVGDENGGYVQILQGLTENEPILVKLHATIY</sequence>
<dbReference type="Gene3D" id="2.40.420.20">
    <property type="match status" value="1"/>
</dbReference>
<name>A0A059XWM3_9BACT</name>
<dbReference type="AlphaFoldDB" id="A0A059XWM3"/>
<reference evidence="6" key="1">
    <citation type="submission" date="2014-02" db="EMBL/GenBank/DDBJ databases">
        <title>Complete genome sequence and comparative genomic analysis of the nitrogen-fixing bacterium Leptospirillum ferriphilum YSK.</title>
        <authorList>
            <person name="Guo X."/>
            <person name="Yin H."/>
            <person name="Liang Y."/>
            <person name="Hu Q."/>
            <person name="Ma L."/>
            <person name="Xiao Y."/>
            <person name="Zhang X."/>
            <person name="Qiu G."/>
            <person name="Liu X."/>
        </authorList>
    </citation>
    <scope>NUCLEOTIDE SEQUENCE [LARGE SCALE GENOMIC DNA]</scope>
    <source>
        <strain evidence="6">YSK</strain>
    </source>
</reference>
<dbReference type="InterPro" id="IPR006143">
    <property type="entry name" value="RND_pump_MFP"/>
</dbReference>
<dbReference type="OrthoDB" id="9806939at2"/>
<dbReference type="EMBL" id="CP007243">
    <property type="protein sequence ID" value="AIA31248.1"/>
    <property type="molecule type" value="Genomic_DNA"/>
</dbReference>
<dbReference type="Pfam" id="PF25917">
    <property type="entry name" value="BSH_RND"/>
    <property type="match status" value="1"/>
</dbReference>
<dbReference type="InterPro" id="IPR058792">
    <property type="entry name" value="Beta-barrel_RND_2"/>
</dbReference>
<dbReference type="Gene3D" id="2.40.30.170">
    <property type="match status" value="1"/>
</dbReference>
<evidence type="ECO:0000259" key="3">
    <source>
        <dbReference type="Pfam" id="PF25954"/>
    </source>
</evidence>
<evidence type="ECO:0000259" key="4">
    <source>
        <dbReference type="Pfam" id="PF25989"/>
    </source>
</evidence>
<evidence type="ECO:0000313" key="6">
    <source>
        <dbReference type="Proteomes" id="UP000027059"/>
    </source>
</evidence>
<gene>
    <name evidence="5" type="ORF">Y981_12395</name>
</gene>
<dbReference type="PANTHER" id="PTHR30469:SF37">
    <property type="entry name" value="RAGD PROTEIN"/>
    <property type="match status" value="1"/>
</dbReference>
<dbReference type="NCBIfam" id="TIGR01730">
    <property type="entry name" value="RND_mfp"/>
    <property type="match status" value="1"/>
</dbReference>
<evidence type="ECO:0000259" key="2">
    <source>
        <dbReference type="Pfam" id="PF25917"/>
    </source>
</evidence>
<dbReference type="RefSeq" id="WP_051613925.1">
    <property type="nucleotide sequence ID" value="NZ_CP007243.1"/>
</dbReference>
<keyword evidence="6" id="KW-1185">Reference proteome</keyword>
<accession>A0A059XWM3</accession>